<dbReference type="Gene3D" id="1.10.10.10">
    <property type="entry name" value="Winged helix-like DNA-binding domain superfamily/Winged helix DNA-binding domain"/>
    <property type="match status" value="1"/>
</dbReference>
<dbReference type="Proteomes" id="UP001161247">
    <property type="component" value="Chromosome 3"/>
</dbReference>
<dbReference type="GO" id="GO:0051607">
    <property type="term" value="P:defense response to virus"/>
    <property type="evidence" value="ECO:0007669"/>
    <property type="project" value="UniProtKB-ARBA"/>
</dbReference>
<reference evidence="14" key="1">
    <citation type="submission" date="2023-03" db="EMBL/GenBank/DDBJ databases">
        <authorList>
            <person name="Julca I."/>
        </authorList>
    </citation>
    <scope>NUCLEOTIDE SEQUENCE</scope>
</reference>
<dbReference type="InterPro" id="IPR044974">
    <property type="entry name" value="Disease_R_plants"/>
</dbReference>
<proteinExistence type="inferred from homology"/>
<dbReference type="Gene3D" id="3.80.10.10">
    <property type="entry name" value="Ribonuclease Inhibitor"/>
    <property type="match status" value="1"/>
</dbReference>
<sequence>MSSLRDVVMENYFQFGLDDLESISREFPVWEAYHILGMKRQLGLMRRFHLFRNMWRKDVCGESALCTMEETLVKRSVDIQFLYLTLREDYNNDPVTFDEKWDSLSGNIGMFLHEAGESFMIEMIEPYEILSDILLLETSSHSPLEMEELLDLHHSLLHVLPEFLIEDHIGRFLLPVDAEKAIGFLMNLILFAAFQGLELRQMRHLLIHVQGSVLYLLCTIVQPEITHERRFHVNEFMRRIEPLESHVCGIYLGVLQEALELSQSRLTSINPTPLPESHTYMLVDFVDSLIFLLFKLLFHGSTHWFIFDHQIRKLYEGLKLLKTTLREHHQTMHHVIGPLICEAGIIIFYLFLGKEVEVGLIENLKPLFSDIDEKFKFIINAAPEETLRHYSLASFCFPHTNLPGFIDSVLGKMKSTNPLEVADSASASETDKYRALHDDLAFLRSFLISVSWKHDQNERLKALLDRIATVAYEIEFVLDSLLVEGDLQSFDVMLNIIIEEIKLIKLESWESSHRKRKIIEVQDITKTHSKVPMIRKLLEFNELVVGMDDEAQKIIDQLTRGTRQLDIVSIVGMAGLGKTTLAKRVYRHVSIVHHFYVRSWCTISQAYSKSSLLLEILKGLDGQSTDKYSELNEHDLARKLYQSLKGKSYLIILDDVWDVKAWSELQHSFPDDNKGSRILLTSRHENVALGIKPHSQPHCLRSLTEDESWELFQMKICVTQGCPSELLARGKSIAKRCKGLPMMILVIAGSLSTMEPSTWEEVEESLNKGIDQCKDIIELSYRHLPDHLKPCFLYFAAYPEDQKLLVREILWLWIAEGFVEKTKSECIEDVAEGYMMELIQRNLVMVAGKNSGGRLKFCILHDLLHEFGWRKRNEEQFMHHLNGHELCIPAKPNMSYRLCVYSRLGEDIVESRLHCFRLRTLFIESDFNKNAPEESWHGILYKFCQSRLLRILNLTSICKFSNFPGVILLLGGLSYLALSGKGQWEIPSTIEHLASLETFIVEGDVTLLLPNTLWNLKMLRHLYTSPWLQQAQYGWKLPMENPKHLSSLENLQILSKVTFSCYQTLKEVIILCPNIRKLKGHLSNTKNTDDFKIAEDLKIIALDFLRELESLWLSAMECERFHFQFPQNLKKLTLSFFCLPWSQIATISRLPNLEVLKLIRRAFKGEDWEMEEEEGTFPKLRYLKLGKLDLARWTGSDDCFPCLEKLVLEECNKLVELPFSCLANSFTLQIIEVTLCKHVVDSIKQIQETQMDSGNVDLKILTRSSFWEPFSEMSKSRRILSLSFIFPNKNLLSFTYQLACISEFSNTPYKIYRSMIYHHL</sequence>
<evidence type="ECO:0000256" key="6">
    <source>
        <dbReference type="ARBA" id="ARBA00022667"/>
    </source>
</evidence>
<dbReference type="InterPro" id="IPR036388">
    <property type="entry name" value="WH-like_DNA-bd_sf"/>
</dbReference>
<dbReference type="GO" id="GO:0009626">
    <property type="term" value="P:plant-type hypersensitive response"/>
    <property type="evidence" value="ECO:0007669"/>
    <property type="project" value="UniProtKB-KW"/>
</dbReference>
<dbReference type="Gene3D" id="3.40.50.300">
    <property type="entry name" value="P-loop containing nucleotide triphosphate hydrolases"/>
    <property type="match status" value="1"/>
</dbReference>
<dbReference type="EMBL" id="OX459120">
    <property type="protein sequence ID" value="CAI9100982.1"/>
    <property type="molecule type" value="Genomic_DNA"/>
</dbReference>
<feature type="domain" description="NB-ARC" evidence="11">
    <location>
        <begin position="549"/>
        <end position="716"/>
    </location>
</feature>
<dbReference type="FunFam" id="1.10.10.10:FF:000322">
    <property type="entry name" value="Probable disease resistance protein At1g63360"/>
    <property type="match status" value="1"/>
</dbReference>
<dbReference type="PANTHER" id="PTHR23155:SF1152">
    <property type="entry name" value="AAA+ ATPASE DOMAIN-CONTAINING PROTEIN"/>
    <property type="match status" value="1"/>
</dbReference>
<dbReference type="GO" id="GO:0005524">
    <property type="term" value="F:ATP binding"/>
    <property type="evidence" value="ECO:0007669"/>
    <property type="project" value="UniProtKB-KW"/>
</dbReference>
<comment type="function">
    <text evidence="1">Confers resistance to late blight (Phytophthora infestans) races carrying the avirulence gene Avr1. Resistance proteins guard the plant against pathogens that contain an appropriate avirulence protein via an indirect interaction with this avirulence protein. That triggers a defense system including the hypersensitive response, which restricts the pathogen growth.</text>
</comment>
<accession>A0AAV1D2B7</accession>
<keyword evidence="10" id="KW-0067">ATP-binding</keyword>
<keyword evidence="7" id="KW-0677">Repeat</keyword>
<evidence type="ECO:0000256" key="2">
    <source>
        <dbReference type="ARBA" id="ARBA00004496"/>
    </source>
</evidence>
<evidence type="ECO:0000313" key="14">
    <source>
        <dbReference type="EMBL" id="CAI9100982.1"/>
    </source>
</evidence>
<evidence type="ECO:0000256" key="3">
    <source>
        <dbReference type="ARBA" id="ARBA00008894"/>
    </source>
</evidence>
<dbReference type="InterPro" id="IPR042197">
    <property type="entry name" value="Apaf_helical"/>
</dbReference>
<evidence type="ECO:0000256" key="9">
    <source>
        <dbReference type="ARBA" id="ARBA00022821"/>
    </source>
</evidence>
<dbReference type="InterPro" id="IPR032675">
    <property type="entry name" value="LRR_dom_sf"/>
</dbReference>
<dbReference type="SUPFAM" id="SSF52540">
    <property type="entry name" value="P-loop containing nucleoside triphosphate hydrolases"/>
    <property type="match status" value="1"/>
</dbReference>
<evidence type="ECO:0000259" key="11">
    <source>
        <dbReference type="Pfam" id="PF00931"/>
    </source>
</evidence>
<comment type="similarity">
    <text evidence="3">Belongs to the disease resistance NB-LRR family.</text>
</comment>
<feature type="domain" description="Disease resistance R13L4/SHOC-2-like LRR" evidence="13">
    <location>
        <begin position="946"/>
        <end position="1259"/>
    </location>
</feature>
<evidence type="ECO:0000256" key="10">
    <source>
        <dbReference type="ARBA" id="ARBA00022840"/>
    </source>
</evidence>
<dbReference type="SUPFAM" id="SSF52058">
    <property type="entry name" value="L domain-like"/>
    <property type="match status" value="1"/>
</dbReference>
<keyword evidence="9" id="KW-0611">Plant defense</keyword>
<evidence type="ECO:0000256" key="1">
    <source>
        <dbReference type="ARBA" id="ARBA00002074"/>
    </source>
</evidence>
<keyword evidence="6" id="KW-0381">Hypersensitive response</keyword>
<dbReference type="GO" id="GO:0043531">
    <property type="term" value="F:ADP binding"/>
    <property type="evidence" value="ECO:0007669"/>
    <property type="project" value="InterPro"/>
</dbReference>
<gene>
    <name evidence="14" type="ORF">OLC1_LOCUS10677</name>
</gene>
<feature type="domain" description="Disease resistance protein winged helix" evidence="12">
    <location>
        <begin position="798"/>
        <end position="867"/>
    </location>
</feature>
<keyword evidence="15" id="KW-1185">Reference proteome</keyword>
<evidence type="ECO:0000256" key="4">
    <source>
        <dbReference type="ARBA" id="ARBA00022490"/>
    </source>
</evidence>
<evidence type="ECO:0000313" key="15">
    <source>
        <dbReference type="Proteomes" id="UP001161247"/>
    </source>
</evidence>
<keyword evidence="4" id="KW-0963">Cytoplasm</keyword>
<dbReference type="InterPro" id="IPR055414">
    <property type="entry name" value="LRR_R13L4/SHOC2-like"/>
</dbReference>
<dbReference type="InterPro" id="IPR058922">
    <property type="entry name" value="WHD_DRP"/>
</dbReference>
<dbReference type="FunFam" id="3.40.50.300:FF:001091">
    <property type="entry name" value="Probable disease resistance protein At1g61300"/>
    <property type="match status" value="1"/>
</dbReference>
<keyword evidence="5" id="KW-0433">Leucine-rich repeat</keyword>
<organism evidence="14 15">
    <name type="scientific">Oldenlandia corymbosa var. corymbosa</name>
    <dbReference type="NCBI Taxonomy" id="529605"/>
    <lineage>
        <taxon>Eukaryota</taxon>
        <taxon>Viridiplantae</taxon>
        <taxon>Streptophyta</taxon>
        <taxon>Embryophyta</taxon>
        <taxon>Tracheophyta</taxon>
        <taxon>Spermatophyta</taxon>
        <taxon>Magnoliopsida</taxon>
        <taxon>eudicotyledons</taxon>
        <taxon>Gunneridae</taxon>
        <taxon>Pentapetalae</taxon>
        <taxon>asterids</taxon>
        <taxon>lamiids</taxon>
        <taxon>Gentianales</taxon>
        <taxon>Rubiaceae</taxon>
        <taxon>Rubioideae</taxon>
        <taxon>Spermacoceae</taxon>
        <taxon>Hedyotis-Oldenlandia complex</taxon>
        <taxon>Oldenlandia</taxon>
    </lineage>
</organism>
<evidence type="ECO:0000256" key="5">
    <source>
        <dbReference type="ARBA" id="ARBA00022614"/>
    </source>
</evidence>
<dbReference type="Gene3D" id="1.10.8.430">
    <property type="entry name" value="Helical domain of apoptotic protease-activating factors"/>
    <property type="match status" value="1"/>
</dbReference>
<dbReference type="InterPro" id="IPR027417">
    <property type="entry name" value="P-loop_NTPase"/>
</dbReference>
<evidence type="ECO:0000259" key="13">
    <source>
        <dbReference type="Pfam" id="PF23598"/>
    </source>
</evidence>
<keyword evidence="8" id="KW-0547">Nucleotide-binding</keyword>
<dbReference type="Pfam" id="PF23559">
    <property type="entry name" value="WHD_DRP"/>
    <property type="match status" value="1"/>
</dbReference>
<evidence type="ECO:0000256" key="7">
    <source>
        <dbReference type="ARBA" id="ARBA00022737"/>
    </source>
</evidence>
<dbReference type="PRINTS" id="PR00364">
    <property type="entry name" value="DISEASERSIST"/>
</dbReference>
<dbReference type="Pfam" id="PF00931">
    <property type="entry name" value="NB-ARC"/>
    <property type="match status" value="1"/>
</dbReference>
<dbReference type="Pfam" id="PF23598">
    <property type="entry name" value="LRR_14"/>
    <property type="match status" value="1"/>
</dbReference>
<evidence type="ECO:0000259" key="12">
    <source>
        <dbReference type="Pfam" id="PF23559"/>
    </source>
</evidence>
<dbReference type="PANTHER" id="PTHR23155">
    <property type="entry name" value="DISEASE RESISTANCE PROTEIN RP"/>
    <property type="match status" value="1"/>
</dbReference>
<evidence type="ECO:0000256" key="8">
    <source>
        <dbReference type="ARBA" id="ARBA00022741"/>
    </source>
</evidence>
<dbReference type="InterPro" id="IPR002182">
    <property type="entry name" value="NB-ARC"/>
</dbReference>
<protein>
    <submittedName>
        <fullName evidence="14">OLC1v1038182C1</fullName>
    </submittedName>
</protein>
<dbReference type="GO" id="GO:0005737">
    <property type="term" value="C:cytoplasm"/>
    <property type="evidence" value="ECO:0007669"/>
    <property type="project" value="UniProtKB-SubCell"/>
</dbReference>
<comment type="subcellular location">
    <subcellularLocation>
        <location evidence="2">Cytoplasm</location>
    </subcellularLocation>
</comment>
<name>A0AAV1D2B7_OLDCO</name>